<feature type="transmembrane region" description="Helical" evidence="1">
    <location>
        <begin position="44"/>
        <end position="63"/>
    </location>
</feature>
<feature type="transmembrane region" description="Helical" evidence="1">
    <location>
        <begin position="109"/>
        <end position="129"/>
    </location>
</feature>
<accession>A0ABW6KBI7</accession>
<organism evidence="2 3">
    <name type="scientific">Cytobacillus spartinae</name>
    <dbReference type="NCBI Taxonomy" id="3299023"/>
    <lineage>
        <taxon>Bacteria</taxon>
        <taxon>Bacillati</taxon>
        <taxon>Bacillota</taxon>
        <taxon>Bacilli</taxon>
        <taxon>Bacillales</taxon>
        <taxon>Bacillaceae</taxon>
        <taxon>Cytobacillus</taxon>
    </lineage>
</organism>
<keyword evidence="1" id="KW-0472">Membrane</keyword>
<protein>
    <submittedName>
        <fullName evidence="2">Uncharacterized protein</fullName>
    </submittedName>
</protein>
<keyword evidence="3" id="KW-1185">Reference proteome</keyword>
<evidence type="ECO:0000313" key="2">
    <source>
        <dbReference type="EMBL" id="MFE8701608.1"/>
    </source>
</evidence>
<dbReference type="RefSeq" id="WP_389361578.1">
    <property type="nucleotide sequence ID" value="NZ_JBIACK010000006.1"/>
</dbReference>
<reference evidence="2 3" key="1">
    <citation type="submission" date="2024-08" db="EMBL/GenBank/DDBJ databases">
        <title>Two novel Cytobacillus novel species.</title>
        <authorList>
            <person name="Liu G."/>
        </authorList>
    </citation>
    <scope>NUCLEOTIDE SEQUENCE [LARGE SCALE GENOMIC DNA]</scope>
    <source>
        <strain evidence="2 3">FJAT-54145</strain>
    </source>
</reference>
<comment type="caution">
    <text evidence="2">The sequence shown here is derived from an EMBL/GenBank/DDBJ whole genome shotgun (WGS) entry which is preliminary data.</text>
</comment>
<dbReference type="EMBL" id="JBIACK010000006">
    <property type="protein sequence ID" value="MFE8701608.1"/>
    <property type="molecule type" value="Genomic_DNA"/>
</dbReference>
<keyword evidence="1" id="KW-0812">Transmembrane</keyword>
<evidence type="ECO:0000256" key="1">
    <source>
        <dbReference type="SAM" id="Phobius"/>
    </source>
</evidence>
<gene>
    <name evidence="2" type="ORF">ACFYKX_13470</name>
</gene>
<feature type="transmembrane region" description="Helical" evidence="1">
    <location>
        <begin position="83"/>
        <end position="102"/>
    </location>
</feature>
<proteinExistence type="predicted"/>
<evidence type="ECO:0000313" key="3">
    <source>
        <dbReference type="Proteomes" id="UP001601059"/>
    </source>
</evidence>
<name>A0ABW6KBI7_9BACI</name>
<dbReference type="Proteomes" id="UP001601059">
    <property type="component" value="Unassembled WGS sequence"/>
</dbReference>
<sequence>MEEKLNRLRDSMDKTVLKNGRMSKSEKEKILLNAQQDTERKDPFLAPILSFVFILTFLFLVSIFFYNQVFNEGGFIMVSLDQLFLWILLFLFIIAGTIFLISQRQNKYFRTYLVTLPTLSLAAACLLFFQSDTSVTNVQTPSAAQSLEKTDVETETVALDRKIRDAIYEKLDIMTDIDEKRIEELVVSVDEKNVELVLGASGIGYMEEIRNKLVVDSQAAIQLVFENEQVQTASFQWKVQHYPNPTGAERAGERQYEVALSYQLSREQYEKINWDSFNLEELQKTTQGYEIQPFLLQN</sequence>
<keyword evidence="1" id="KW-1133">Transmembrane helix</keyword>